<dbReference type="EMBL" id="JAZGQK010000016">
    <property type="protein sequence ID" value="MEE6260730.1"/>
    <property type="molecule type" value="Genomic_DNA"/>
</dbReference>
<proteinExistence type="inferred from homology"/>
<comment type="caution">
    <text evidence="3">The sequence shown here is derived from an EMBL/GenBank/DDBJ whole genome shotgun (WGS) entry which is preliminary data.</text>
</comment>
<dbReference type="EC" id="1.-.-.-" evidence="3"/>
<gene>
    <name evidence="3" type="ORF">V1633_19790</name>
</gene>
<dbReference type="Proteomes" id="UP001332243">
    <property type="component" value="Unassembled WGS sequence"/>
</dbReference>
<dbReference type="CDD" id="cd05233">
    <property type="entry name" value="SDR_c"/>
    <property type="match status" value="1"/>
</dbReference>
<dbReference type="SUPFAM" id="SSF51735">
    <property type="entry name" value="NAD(P)-binding Rossmann-fold domains"/>
    <property type="match status" value="1"/>
</dbReference>
<comment type="similarity">
    <text evidence="1">Belongs to the short-chain dehydrogenases/reductases (SDR) family.</text>
</comment>
<sequence length="187" mass="19837">MNSTAPQSDRVVAVTGAGTGIGQATARAFAVEGAHVVAIGRRSEPLTETAAGHHRITPLPVDITAEGGPEQIARWVSETFGRLDVLVNNAGVVRSGTLGMLTRRLIAVQVATNLVAPILLTQATLPLLETAGGVGLTPEQMAVVREWQLAHCGRGPPIASVRWPDRAHQDQVHCHRQFRTSTLAAFH</sequence>
<dbReference type="GO" id="GO:0016491">
    <property type="term" value="F:oxidoreductase activity"/>
    <property type="evidence" value="ECO:0007669"/>
    <property type="project" value="UniProtKB-KW"/>
</dbReference>
<keyword evidence="4" id="KW-1185">Reference proteome</keyword>
<dbReference type="InterPro" id="IPR002347">
    <property type="entry name" value="SDR_fam"/>
</dbReference>
<dbReference type="PANTHER" id="PTHR44196:SF1">
    <property type="entry name" value="DEHYDROGENASE_REDUCTASE SDR FAMILY MEMBER 7B"/>
    <property type="match status" value="1"/>
</dbReference>
<accession>A0ABU7RW54</accession>
<dbReference type="PANTHER" id="PTHR44196">
    <property type="entry name" value="DEHYDROGENASE/REDUCTASE SDR FAMILY MEMBER 7B"/>
    <property type="match status" value="1"/>
</dbReference>
<dbReference type="Gene3D" id="3.40.50.720">
    <property type="entry name" value="NAD(P)-binding Rossmann-like Domain"/>
    <property type="match status" value="1"/>
</dbReference>
<name>A0ABU7RW54_9ACTN</name>
<evidence type="ECO:0000256" key="2">
    <source>
        <dbReference type="ARBA" id="ARBA00023002"/>
    </source>
</evidence>
<dbReference type="InterPro" id="IPR036291">
    <property type="entry name" value="NAD(P)-bd_dom_sf"/>
</dbReference>
<evidence type="ECO:0000313" key="4">
    <source>
        <dbReference type="Proteomes" id="UP001332243"/>
    </source>
</evidence>
<dbReference type="PRINTS" id="PR00081">
    <property type="entry name" value="GDHRDH"/>
</dbReference>
<dbReference type="RefSeq" id="WP_331215834.1">
    <property type="nucleotide sequence ID" value="NZ_JAZGQK010000016.1"/>
</dbReference>
<dbReference type="Pfam" id="PF00106">
    <property type="entry name" value="adh_short"/>
    <property type="match status" value="1"/>
</dbReference>
<organism evidence="3 4">
    <name type="scientific">Plantactinospora sonchi</name>
    <dbReference type="NCBI Taxonomy" id="1544735"/>
    <lineage>
        <taxon>Bacteria</taxon>
        <taxon>Bacillati</taxon>
        <taxon>Actinomycetota</taxon>
        <taxon>Actinomycetes</taxon>
        <taxon>Micromonosporales</taxon>
        <taxon>Micromonosporaceae</taxon>
        <taxon>Plantactinospora</taxon>
    </lineage>
</organism>
<protein>
    <submittedName>
        <fullName evidence="3">SDR family oxidoreductase</fullName>
        <ecNumber evidence="3">1.-.-.-</ecNumber>
    </submittedName>
</protein>
<evidence type="ECO:0000256" key="1">
    <source>
        <dbReference type="ARBA" id="ARBA00006484"/>
    </source>
</evidence>
<evidence type="ECO:0000313" key="3">
    <source>
        <dbReference type="EMBL" id="MEE6260730.1"/>
    </source>
</evidence>
<reference evidence="3 4" key="1">
    <citation type="submission" date="2024-01" db="EMBL/GenBank/DDBJ databases">
        <title>Genome insights into Plantactinospora sonchi sp. nov.</title>
        <authorList>
            <person name="Wang L."/>
        </authorList>
    </citation>
    <scope>NUCLEOTIDE SEQUENCE [LARGE SCALE GENOMIC DNA]</scope>
    <source>
        <strain evidence="3 4">NEAU-QY2</strain>
    </source>
</reference>
<keyword evidence="2 3" id="KW-0560">Oxidoreductase</keyword>